<dbReference type="EMBL" id="CU459003">
    <property type="protein sequence ID" value="CAM76810.1"/>
    <property type="molecule type" value="Genomic_DNA"/>
</dbReference>
<dbReference type="PROSITE" id="PS51257">
    <property type="entry name" value="PROKAR_LIPOPROTEIN"/>
    <property type="match status" value="1"/>
</dbReference>
<reference evidence="1" key="1">
    <citation type="journal article" date="2007" name="J. Bacteriol.">
        <title>Comparative genome analysis of four magnetotactic bacteria reveals a complex set of group-specific genes implicated in magnetosome biomineralization and function.</title>
        <authorList>
            <person name="Richter M."/>
            <person name="Kube M."/>
            <person name="Bazylinski D.A."/>
            <person name="Lombardot T."/>
            <person name="Gloeckner F.O."/>
            <person name="Reinhardt R."/>
            <person name="Schueler D."/>
        </authorList>
    </citation>
    <scope>NUCLEOTIDE SEQUENCE</scope>
    <source>
        <strain evidence="1">MSR-1</strain>
    </source>
</reference>
<protein>
    <recommendedName>
        <fullName evidence="2">DUF4189 domain-containing protein</fullName>
    </recommendedName>
</protein>
<accession>A4U1Q3</accession>
<dbReference type="RefSeq" id="WP_106001872.1">
    <property type="nucleotide sequence ID" value="NZ_CP027527.1"/>
</dbReference>
<gene>
    <name evidence="1" type="ORF">MGR_3163</name>
</gene>
<dbReference type="AlphaFoldDB" id="A4U1Q3"/>
<evidence type="ECO:0008006" key="2">
    <source>
        <dbReference type="Google" id="ProtNLM"/>
    </source>
</evidence>
<evidence type="ECO:0000313" key="1">
    <source>
        <dbReference type="EMBL" id="CAM76810.1"/>
    </source>
</evidence>
<name>A4U1Q3_9PROT</name>
<organism evidence="1">
    <name type="scientific">Magnetospirillum gryphiswaldense</name>
    <dbReference type="NCBI Taxonomy" id="55518"/>
    <lineage>
        <taxon>Bacteria</taxon>
        <taxon>Pseudomonadati</taxon>
        <taxon>Pseudomonadota</taxon>
        <taxon>Alphaproteobacteria</taxon>
        <taxon>Rhodospirillales</taxon>
        <taxon>Rhodospirillaceae</taxon>
        <taxon>Magnetospirillum</taxon>
    </lineage>
</organism>
<proteinExistence type="predicted"/>
<sequence>MRIIAVMMMGVLGLALAGCGPIYETQYAYTPAVTAEGRVCTSQCENTRNACTQNCDYSAQLKKRECEDDARDDARAKYNQYVREQRRNNAPIKYDESHFLKTYQCSTSSSSCRSECVQTSNRCWQLCGGKVTSKQVCTAFCDKPDSAARASSNTYPDGLSASGKEAFGKYLKAAGHKAWASAADGSYGWRSGRSSAADAEKAALAACEEHADDCRTIVINDEWVD</sequence>